<organism evidence="2 3">
    <name type="scientific">Pseudooceanicola algae</name>
    <dbReference type="NCBI Taxonomy" id="1537215"/>
    <lineage>
        <taxon>Bacteria</taxon>
        <taxon>Pseudomonadati</taxon>
        <taxon>Pseudomonadota</taxon>
        <taxon>Alphaproteobacteria</taxon>
        <taxon>Rhodobacterales</taxon>
        <taxon>Paracoccaceae</taxon>
        <taxon>Pseudooceanicola</taxon>
    </lineage>
</organism>
<feature type="compositionally biased region" description="Polar residues" evidence="1">
    <location>
        <begin position="1"/>
        <end position="11"/>
    </location>
</feature>
<dbReference type="RefSeq" id="WP_119837936.1">
    <property type="nucleotide sequence ID" value="NZ_CP060436.1"/>
</dbReference>
<proteinExistence type="predicted"/>
<accession>A0A418SKB1</accession>
<keyword evidence="3" id="KW-1185">Reference proteome</keyword>
<evidence type="ECO:0000313" key="2">
    <source>
        <dbReference type="EMBL" id="QPM89158.1"/>
    </source>
</evidence>
<dbReference type="EMBL" id="CP060436">
    <property type="protein sequence ID" value="QPM89158.1"/>
    <property type="molecule type" value="Genomic_DNA"/>
</dbReference>
<evidence type="ECO:0000256" key="1">
    <source>
        <dbReference type="SAM" id="MobiDB-lite"/>
    </source>
</evidence>
<gene>
    <name evidence="2" type="ORF">PSAL_003690</name>
</gene>
<evidence type="ECO:0000313" key="3">
    <source>
        <dbReference type="Proteomes" id="UP000283786"/>
    </source>
</evidence>
<dbReference type="AlphaFoldDB" id="A0A418SKB1"/>
<dbReference type="OrthoDB" id="7840725at2"/>
<sequence length="716" mass="76795">MAQLTVPTAGTSPGRAARAVPAQDPGTGGAIADFGAVMERIGTGIEADRLDRKLKRVQVDLTRDVNDLRLQVEQIGDPDAAEHAWSSGVTGLRTRYEAAQGEDGRQMIEDRSRETFGLMFDQLTNATAFGIGKRALELRRSEREASFLNYTYEASRAGASADAPTLEVLYSQGDEQIDGLLASGIIDAEEAARRRIALRGEISTARAIEMVGSDPAGFLAASENASAVPGLSGDQLAAYRVQAQSAVDSAAAAATRQAAADTRARSVAVGQEITDAVTVLKSGKPYGDTDFLADPEVKAHEDYPKLQAWVSLQQRLPGLAQMSPDELWRRVQDERARPGTDAHDTAELSALESYYDEALTGWSQDPIQFAHDRGFAVPTLPGFEASDPGTFATALGQRLAFAGWLQEEGYTDDLRPFSRADKAMFDRMKQADPATRVELAQIASVAAVQDPQTGQRSYPLQELIGDPVMASVGDLITATGDRGLGEEILTGQGQIDAGNVRMPAQADRLESSTQTVRMLLADLPGGAEMEGRVRAATDALYAARVKGVDPASGEIDEDIYLQALHEVMGGTGTYDDRKSATGGVQKVRDRETILPVGIRARTVSSALERLGQVAETASVSSGRGGQTDVTRWVEDPAAFERQMRTIGNGAMPMVDGDPITREDLQSQRVTLQAVGDDQYIFAVAGRDSATGFSTLYDEDGAPFVFSLRKMLREVAR</sequence>
<dbReference type="Proteomes" id="UP000283786">
    <property type="component" value="Chromosome"/>
</dbReference>
<protein>
    <submittedName>
        <fullName evidence="2">Uncharacterized protein</fullName>
    </submittedName>
</protein>
<name>A0A418SKB1_9RHOB</name>
<reference evidence="2 3" key="1">
    <citation type="submission" date="2020-08" db="EMBL/GenBank/DDBJ databases">
        <title>Genome sequence of Rhodobacteraceae bacterium Lw-13e.</title>
        <authorList>
            <person name="Poehlein A."/>
            <person name="Wolter L."/>
            <person name="Daniel R."/>
            <person name="Brinkhoff T."/>
        </authorList>
    </citation>
    <scope>NUCLEOTIDE SEQUENCE [LARGE SCALE GENOMIC DNA]</scope>
    <source>
        <strain evidence="2 3">Lw-13e</strain>
    </source>
</reference>
<feature type="region of interest" description="Disordered" evidence="1">
    <location>
        <begin position="1"/>
        <end position="24"/>
    </location>
</feature>
<dbReference type="KEGG" id="palw:PSAL_003690"/>